<evidence type="ECO:0000313" key="1">
    <source>
        <dbReference type="EMBL" id="MBF9135351.1"/>
    </source>
</evidence>
<name>A0ABS0HA44_9ACTN</name>
<gene>
    <name evidence="1" type="ORF">I0C86_41610</name>
</gene>
<dbReference type="RefSeq" id="WP_196206804.1">
    <property type="nucleotide sequence ID" value="NZ_JADPUN010000422.1"/>
</dbReference>
<protein>
    <recommendedName>
        <fullName evidence="3">Gfo/Idh/MocA-like oxidoreductase C-terminal domain-containing protein</fullName>
    </recommendedName>
</protein>
<keyword evidence="2" id="KW-1185">Reference proteome</keyword>
<proteinExistence type="predicted"/>
<sequence>MIIETYDLISRLCYIRAFAPSSRIDRDNALVRIAWTGTQLHISAYATSYGAVATWESVPVDDAPGEILLPNAKVKEIIDTFELKGANTQHTPLDVEIGFNTLRIRRAGNADEGVPAKSYGYTSEIEHNPPKTCEVFADLGAPQFGEPVRMDPSALIALAAVAKRSEMQVQFDPYERGVRSTIGPVTAFSRHPIEPEVAEKAADEDAIAKEALAGVGGAA</sequence>
<evidence type="ECO:0000313" key="2">
    <source>
        <dbReference type="Proteomes" id="UP000638560"/>
    </source>
</evidence>
<accession>A0ABS0HA44</accession>
<evidence type="ECO:0008006" key="3">
    <source>
        <dbReference type="Google" id="ProtNLM"/>
    </source>
</evidence>
<comment type="caution">
    <text evidence="1">The sequence shown here is derived from an EMBL/GenBank/DDBJ whole genome shotgun (WGS) entry which is preliminary data.</text>
</comment>
<organism evidence="1 2">
    <name type="scientific">Plantactinospora alkalitolerans</name>
    <dbReference type="NCBI Taxonomy" id="2789879"/>
    <lineage>
        <taxon>Bacteria</taxon>
        <taxon>Bacillati</taxon>
        <taxon>Actinomycetota</taxon>
        <taxon>Actinomycetes</taxon>
        <taxon>Micromonosporales</taxon>
        <taxon>Micromonosporaceae</taxon>
        <taxon>Plantactinospora</taxon>
    </lineage>
</organism>
<reference evidence="1 2" key="1">
    <citation type="submission" date="2020-11" db="EMBL/GenBank/DDBJ databases">
        <title>A novel isolate from a Black sea contaminated sediment with potential to produce alkanes: Plantactinospora alkalitolerans sp. nov.</title>
        <authorList>
            <person name="Carro L."/>
            <person name="Veyisoglu A."/>
            <person name="Guven K."/>
            <person name="Schumann P."/>
            <person name="Klenk H.-P."/>
            <person name="Sahin N."/>
        </authorList>
    </citation>
    <scope>NUCLEOTIDE SEQUENCE [LARGE SCALE GENOMIC DNA]</scope>
    <source>
        <strain evidence="1 2">S1510</strain>
    </source>
</reference>
<dbReference type="Proteomes" id="UP000638560">
    <property type="component" value="Unassembled WGS sequence"/>
</dbReference>
<dbReference type="EMBL" id="JADPUN010000422">
    <property type="protein sequence ID" value="MBF9135351.1"/>
    <property type="molecule type" value="Genomic_DNA"/>
</dbReference>